<geneLocation type="plasmid" evidence="7 8">
    <name>unnamed2</name>
</geneLocation>
<dbReference type="KEGG" id="pseb:EOK75_20245"/>
<keyword evidence="3 5" id="KW-0732">Signal</keyword>
<accession>A0A4P8ELZ1</accession>
<evidence type="ECO:0000256" key="2">
    <source>
        <dbReference type="ARBA" id="ARBA00022525"/>
    </source>
</evidence>
<comment type="subcellular location">
    <subcellularLocation>
        <location evidence="1">Secreted</location>
    </subcellularLocation>
</comment>
<dbReference type="PROSITE" id="PS50234">
    <property type="entry name" value="VWFA"/>
    <property type="match status" value="1"/>
</dbReference>
<keyword evidence="4" id="KW-1133">Transmembrane helix</keyword>
<dbReference type="Proteomes" id="UP000298631">
    <property type="component" value="Plasmid unnamed2"/>
</dbReference>
<keyword evidence="4" id="KW-0812">Transmembrane</keyword>
<dbReference type="OrthoDB" id="9805121at2"/>
<feature type="transmembrane region" description="Helical" evidence="4">
    <location>
        <begin position="336"/>
        <end position="355"/>
    </location>
</feature>
<protein>
    <submittedName>
        <fullName evidence="7">VWA domain-containing protein</fullName>
    </submittedName>
</protein>
<dbReference type="Gene3D" id="3.40.50.410">
    <property type="entry name" value="von Willebrand factor, type A domain"/>
    <property type="match status" value="1"/>
</dbReference>
<dbReference type="InterPro" id="IPR022472">
    <property type="entry name" value="VPLPA-CTERM"/>
</dbReference>
<reference evidence="7 8" key="1">
    <citation type="submission" date="2019-05" db="EMBL/GenBank/DDBJ databases">
        <title>Pseudorhodobacter turbinis sp. nov., isolated from the gut of the Korean turban shell.</title>
        <authorList>
            <person name="Jeong Y.-S."/>
            <person name="Kang W.-R."/>
            <person name="Bae J.-W."/>
        </authorList>
    </citation>
    <scope>NUCLEOTIDE SEQUENCE [LARGE SCALE GENOMIC DNA]</scope>
    <source>
        <strain evidence="7 8">S12M18</strain>
        <plasmid evidence="7 8">unnamed2</plasmid>
    </source>
</reference>
<feature type="signal peptide" evidence="5">
    <location>
        <begin position="1"/>
        <end position="24"/>
    </location>
</feature>
<keyword evidence="4" id="KW-0472">Membrane</keyword>
<evidence type="ECO:0000256" key="5">
    <source>
        <dbReference type="SAM" id="SignalP"/>
    </source>
</evidence>
<organism evidence="7 8">
    <name type="scientific">Pseudorhodobacter turbinis</name>
    <dbReference type="NCBI Taxonomy" id="2500533"/>
    <lineage>
        <taxon>Bacteria</taxon>
        <taxon>Pseudomonadati</taxon>
        <taxon>Pseudomonadota</taxon>
        <taxon>Alphaproteobacteria</taxon>
        <taxon>Rhodobacterales</taxon>
        <taxon>Paracoccaceae</taxon>
        <taxon>Pseudorhodobacter</taxon>
    </lineage>
</organism>
<evidence type="ECO:0000313" key="7">
    <source>
        <dbReference type="EMBL" id="QCO58097.1"/>
    </source>
</evidence>
<dbReference type="CDD" id="cd00198">
    <property type="entry name" value="vWFA"/>
    <property type="match status" value="1"/>
</dbReference>
<gene>
    <name evidence="7" type="ORF">EOK75_20245</name>
</gene>
<dbReference type="NCBIfam" id="TIGR03370">
    <property type="entry name" value="VPLPA-CTERM"/>
    <property type="match status" value="1"/>
</dbReference>
<dbReference type="Pfam" id="PF25106">
    <property type="entry name" value="VWA_4"/>
    <property type="match status" value="1"/>
</dbReference>
<sequence>MMKSNRILAIMAVSASVVALPAFSDTIAPETFSADLALNESVTIQKTVVVEATGPKEAVIDVHFLIDTSGSMGAQVNAAKAASSDLFTSLESSFGDVSAGVGVFSELASLTDPRPNANAIIGGGLSTDNATFTANVNQVTLSVPDNGGDFPESGHTAIALAGNNLAWRPGSNRFMFVFTDASAKGDLAGAQASLANNDISLVTLSYGTLGTITASYGDGLFAGATVFASSTSVADIISDVTAGITAGFANYGAVTVGDLGAGLPLGIEVSTVCTGADIGACVGAEALGDYDREVDRTFTFDVTFKRTADGDADFFTNALVDGGIVAREFDSFPSPVPLPAGLPLLMTAFGALAFARRRRAA</sequence>
<evidence type="ECO:0000313" key="8">
    <source>
        <dbReference type="Proteomes" id="UP000298631"/>
    </source>
</evidence>
<evidence type="ECO:0000256" key="3">
    <source>
        <dbReference type="ARBA" id="ARBA00022729"/>
    </source>
</evidence>
<dbReference type="SUPFAM" id="SSF53300">
    <property type="entry name" value="vWA-like"/>
    <property type="match status" value="1"/>
</dbReference>
<evidence type="ECO:0000259" key="6">
    <source>
        <dbReference type="PROSITE" id="PS50234"/>
    </source>
</evidence>
<proteinExistence type="predicted"/>
<dbReference type="InterPro" id="IPR002035">
    <property type="entry name" value="VWF_A"/>
</dbReference>
<dbReference type="InterPro" id="IPR056861">
    <property type="entry name" value="HMCN1-like_VWA"/>
</dbReference>
<name>A0A4P8ELZ1_9RHOB</name>
<dbReference type="AlphaFoldDB" id="A0A4P8ELZ1"/>
<dbReference type="RefSeq" id="WP_137195905.1">
    <property type="nucleotide sequence ID" value="NZ_CP039966.1"/>
</dbReference>
<evidence type="ECO:0000256" key="4">
    <source>
        <dbReference type="SAM" id="Phobius"/>
    </source>
</evidence>
<dbReference type="EMBL" id="CP039966">
    <property type="protein sequence ID" value="QCO58097.1"/>
    <property type="molecule type" value="Genomic_DNA"/>
</dbReference>
<keyword evidence="7" id="KW-0614">Plasmid</keyword>
<keyword evidence="2" id="KW-0964">Secreted</keyword>
<feature type="domain" description="VWFA" evidence="6">
    <location>
        <begin position="61"/>
        <end position="207"/>
    </location>
</feature>
<evidence type="ECO:0000256" key="1">
    <source>
        <dbReference type="ARBA" id="ARBA00004613"/>
    </source>
</evidence>
<keyword evidence="8" id="KW-1185">Reference proteome</keyword>
<dbReference type="InterPro" id="IPR036465">
    <property type="entry name" value="vWFA_dom_sf"/>
</dbReference>
<feature type="chain" id="PRO_5020631566" evidence="5">
    <location>
        <begin position="25"/>
        <end position="361"/>
    </location>
</feature>
<dbReference type="SMART" id="SM00327">
    <property type="entry name" value="VWA"/>
    <property type="match status" value="1"/>
</dbReference>